<proteinExistence type="predicted"/>
<reference evidence="1 2" key="1">
    <citation type="submission" date="2018-08" db="EMBL/GenBank/DDBJ databases">
        <title>A genome reference for cultivated species of the human gut microbiota.</title>
        <authorList>
            <person name="Zou Y."/>
            <person name="Xue W."/>
            <person name="Luo G."/>
        </authorList>
    </citation>
    <scope>NUCLEOTIDE SEQUENCE [LARGE SCALE GENOMIC DNA]</scope>
    <source>
        <strain evidence="1 2">AM18-6</strain>
    </source>
</reference>
<gene>
    <name evidence="1" type="ORF">DW228_24205</name>
</gene>
<evidence type="ECO:0000313" key="2">
    <source>
        <dbReference type="Proteomes" id="UP000266644"/>
    </source>
</evidence>
<protein>
    <submittedName>
        <fullName evidence="1">Uncharacterized protein</fullName>
    </submittedName>
</protein>
<dbReference type="EMBL" id="QRJE01000067">
    <property type="protein sequence ID" value="RHH04878.1"/>
    <property type="molecule type" value="Genomic_DNA"/>
</dbReference>
<evidence type="ECO:0000313" key="1">
    <source>
        <dbReference type="EMBL" id="RHH04878.1"/>
    </source>
</evidence>
<sequence length="309" mass="36215">MDLKIQDDSTMLHYEQVNNSSVMKAQVEAESSVVYLKAVNYVSTALKIKSELETKALAKGSVIRFFRFIVHEKNDKEILRYILMFVFNRIFYFNQTVKIEDILNNVPDDYREKVEKILQRKRITNSLLLSLYDQVNIRNIRSDFFKNLDYCRDITAFSVTNGVDYTFIDRVSFEIPALRFKEYIEVDDLSTVVKDKTTLYIISPVLLKGKELKWGGIYEGKYITFDMLSSEFKTKSQIGDIDYRTGFNVSCKLVYTEVMETPHTIKKKDFKVLEVYSYGIDDTFVETFAGKKKKAEEAMLKLFQDKDYE</sequence>
<dbReference type="AlphaFoldDB" id="A0A396BJW7"/>
<accession>A0A396BJW7</accession>
<dbReference type="Proteomes" id="UP000266644">
    <property type="component" value="Unassembled WGS sequence"/>
</dbReference>
<dbReference type="RefSeq" id="WP_032543115.1">
    <property type="nucleotide sequence ID" value="NZ_CABJEQ010000004.1"/>
</dbReference>
<organism evidence="1 2">
    <name type="scientific">Bacteroides fragilis</name>
    <dbReference type="NCBI Taxonomy" id="817"/>
    <lineage>
        <taxon>Bacteria</taxon>
        <taxon>Pseudomonadati</taxon>
        <taxon>Bacteroidota</taxon>
        <taxon>Bacteroidia</taxon>
        <taxon>Bacteroidales</taxon>
        <taxon>Bacteroidaceae</taxon>
        <taxon>Bacteroides</taxon>
    </lineage>
</organism>
<comment type="caution">
    <text evidence="1">The sequence shown here is derived from an EMBL/GenBank/DDBJ whole genome shotgun (WGS) entry which is preliminary data.</text>
</comment>
<name>A0A396BJW7_BACFG</name>